<dbReference type="AlphaFoldDB" id="A0AAD7D390"/>
<gene>
    <name evidence="2" type="ORF">B0H17DRAFT_1085032</name>
</gene>
<evidence type="ECO:0000313" key="3">
    <source>
        <dbReference type="Proteomes" id="UP001221757"/>
    </source>
</evidence>
<accession>A0AAD7D390</accession>
<sequence length="86" mass="9389">MDAIMELPSPFIFHPGAESRHRDTLPVSPMSKVSVELDAFIETTSATLSSGVQSPETPPGDAYGLPRRLLEEHVSPLKVAKRASRF</sequence>
<organism evidence="2 3">
    <name type="scientific">Mycena rosella</name>
    <name type="common">Pink bonnet</name>
    <name type="synonym">Agaricus rosellus</name>
    <dbReference type="NCBI Taxonomy" id="1033263"/>
    <lineage>
        <taxon>Eukaryota</taxon>
        <taxon>Fungi</taxon>
        <taxon>Dikarya</taxon>
        <taxon>Basidiomycota</taxon>
        <taxon>Agaricomycotina</taxon>
        <taxon>Agaricomycetes</taxon>
        <taxon>Agaricomycetidae</taxon>
        <taxon>Agaricales</taxon>
        <taxon>Marasmiineae</taxon>
        <taxon>Mycenaceae</taxon>
        <taxon>Mycena</taxon>
    </lineage>
</organism>
<proteinExistence type="predicted"/>
<feature type="region of interest" description="Disordered" evidence="1">
    <location>
        <begin position="47"/>
        <end position="67"/>
    </location>
</feature>
<dbReference type="EMBL" id="JARKIE010000173">
    <property type="protein sequence ID" value="KAJ7671732.1"/>
    <property type="molecule type" value="Genomic_DNA"/>
</dbReference>
<comment type="caution">
    <text evidence="2">The sequence shown here is derived from an EMBL/GenBank/DDBJ whole genome shotgun (WGS) entry which is preliminary data.</text>
</comment>
<evidence type="ECO:0000256" key="1">
    <source>
        <dbReference type="SAM" id="MobiDB-lite"/>
    </source>
</evidence>
<reference evidence="2" key="1">
    <citation type="submission" date="2023-03" db="EMBL/GenBank/DDBJ databases">
        <title>Massive genome expansion in bonnet fungi (Mycena s.s.) driven by repeated elements and novel gene families across ecological guilds.</title>
        <authorList>
            <consortium name="Lawrence Berkeley National Laboratory"/>
            <person name="Harder C.B."/>
            <person name="Miyauchi S."/>
            <person name="Viragh M."/>
            <person name="Kuo A."/>
            <person name="Thoen E."/>
            <person name="Andreopoulos B."/>
            <person name="Lu D."/>
            <person name="Skrede I."/>
            <person name="Drula E."/>
            <person name="Henrissat B."/>
            <person name="Morin E."/>
            <person name="Kohler A."/>
            <person name="Barry K."/>
            <person name="LaButti K."/>
            <person name="Morin E."/>
            <person name="Salamov A."/>
            <person name="Lipzen A."/>
            <person name="Mereny Z."/>
            <person name="Hegedus B."/>
            <person name="Baldrian P."/>
            <person name="Stursova M."/>
            <person name="Weitz H."/>
            <person name="Taylor A."/>
            <person name="Grigoriev I.V."/>
            <person name="Nagy L.G."/>
            <person name="Martin F."/>
            <person name="Kauserud H."/>
        </authorList>
    </citation>
    <scope>NUCLEOTIDE SEQUENCE</scope>
    <source>
        <strain evidence="2">CBHHK067</strain>
    </source>
</reference>
<name>A0AAD7D390_MYCRO</name>
<keyword evidence="3" id="KW-1185">Reference proteome</keyword>
<protein>
    <submittedName>
        <fullName evidence="2">Uncharacterized protein</fullName>
    </submittedName>
</protein>
<evidence type="ECO:0000313" key="2">
    <source>
        <dbReference type="EMBL" id="KAJ7671732.1"/>
    </source>
</evidence>
<dbReference type="Proteomes" id="UP001221757">
    <property type="component" value="Unassembled WGS sequence"/>
</dbReference>